<keyword evidence="3" id="KW-1185">Reference proteome</keyword>
<dbReference type="Proteomes" id="UP000466442">
    <property type="component" value="Unassembled WGS sequence"/>
</dbReference>
<evidence type="ECO:0000313" key="2">
    <source>
        <dbReference type="EMBL" id="KAF6215339.1"/>
    </source>
</evidence>
<evidence type="ECO:0000313" key="3">
    <source>
        <dbReference type="Proteomes" id="UP000466442"/>
    </source>
</evidence>
<proteinExistence type="predicted"/>
<comment type="caution">
    <text evidence="2">The sequence shown here is derived from an EMBL/GenBank/DDBJ whole genome shotgun (WGS) entry which is preliminary data.</text>
</comment>
<evidence type="ECO:0000256" key="1">
    <source>
        <dbReference type="SAM" id="MobiDB-lite"/>
    </source>
</evidence>
<protein>
    <submittedName>
        <fullName evidence="2">Uncharacterized protein</fullName>
    </submittedName>
</protein>
<feature type="compositionally biased region" description="Basic and acidic residues" evidence="1">
    <location>
        <begin position="116"/>
        <end position="134"/>
    </location>
</feature>
<gene>
    <name evidence="2" type="ORF">GE061_010091</name>
</gene>
<feature type="region of interest" description="Disordered" evidence="1">
    <location>
        <begin position="99"/>
        <end position="147"/>
    </location>
</feature>
<sequence length="194" mass="21450">MDKLTESKEQSGVIDQPATELVSNATDIDEDAGTSIVNPENLITEVVYNNGESLVSKEDLNYILDSDDSVKDPNYSAISDDEVTTDSSCDFEEVVIKTQNDSHSIQDKSSIAGDKQNLEEQRQNREEVLPHAEGEMEATVENAQEPPLQCNMNLEEMEVTVENVEGVPNIRSDEREDIDPDLVEVDPDGADECD</sequence>
<organism evidence="2 3">
    <name type="scientific">Apolygus lucorum</name>
    <name type="common">Small green plant bug</name>
    <name type="synonym">Lygocoris lucorum</name>
    <dbReference type="NCBI Taxonomy" id="248454"/>
    <lineage>
        <taxon>Eukaryota</taxon>
        <taxon>Metazoa</taxon>
        <taxon>Ecdysozoa</taxon>
        <taxon>Arthropoda</taxon>
        <taxon>Hexapoda</taxon>
        <taxon>Insecta</taxon>
        <taxon>Pterygota</taxon>
        <taxon>Neoptera</taxon>
        <taxon>Paraneoptera</taxon>
        <taxon>Hemiptera</taxon>
        <taxon>Heteroptera</taxon>
        <taxon>Panheteroptera</taxon>
        <taxon>Cimicomorpha</taxon>
        <taxon>Miridae</taxon>
        <taxon>Mirini</taxon>
        <taxon>Apolygus</taxon>
    </lineage>
</organism>
<reference evidence="2" key="1">
    <citation type="journal article" date="2021" name="Mol. Ecol. Resour.">
        <title>Apolygus lucorum genome provides insights into omnivorousness and mesophyll feeding.</title>
        <authorList>
            <person name="Liu Y."/>
            <person name="Liu H."/>
            <person name="Wang H."/>
            <person name="Huang T."/>
            <person name="Liu B."/>
            <person name="Yang B."/>
            <person name="Yin L."/>
            <person name="Li B."/>
            <person name="Zhang Y."/>
            <person name="Zhang S."/>
            <person name="Jiang F."/>
            <person name="Zhang X."/>
            <person name="Ren Y."/>
            <person name="Wang B."/>
            <person name="Wang S."/>
            <person name="Lu Y."/>
            <person name="Wu K."/>
            <person name="Fan W."/>
            <person name="Wang G."/>
        </authorList>
    </citation>
    <scope>NUCLEOTIDE SEQUENCE</scope>
    <source>
        <strain evidence="2">12Hb</strain>
    </source>
</reference>
<feature type="compositionally biased region" description="Acidic residues" evidence="1">
    <location>
        <begin position="175"/>
        <end position="194"/>
    </location>
</feature>
<feature type="region of interest" description="Disordered" evidence="1">
    <location>
        <begin position="67"/>
        <end position="86"/>
    </location>
</feature>
<dbReference type="AlphaFoldDB" id="A0A8S9Y3L0"/>
<feature type="compositionally biased region" description="Polar residues" evidence="1">
    <location>
        <begin position="99"/>
        <end position="109"/>
    </location>
</feature>
<accession>A0A8S9Y3L0</accession>
<dbReference type="EMBL" id="WIXP02000002">
    <property type="protein sequence ID" value="KAF6215339.1"/>
    <property type="molecule type" value="Genomic_DNA"/>
</dbReference>
<feature type="region of interest" description="Disordered" evidence="1">
    <location>
        <begin position="165"/>
        <end position="194"/>
    </location>
</feature>
<name>A0A8S9Y3L0_APOLU</name>